<dbReference type="SMART" id="SM00387">
    <property type="entry name" value="HATPase_c"/>
    <property type="match status" value="1"/>
</dbReference>
<dbReference type="SUPFAM" id="SSF47384">
    <property type="entry name" value="Homodimeric domain of signal transducing histidine kinase"/>
    <property type="match status" value="1"/>
</dbReference>
<dbReference type="PROSITE" id="PS51318">
    <property type="entry name" value="TAT"/>
    <property type="match status" value="1"/>
</dbReference>
<dbReference type="CDD" id="cd00082">
    <property type="entry name" value="HisKA"/>
    <property type="match status" value="1"/>
</dbReference>
<dbReference type="EC" id="2.7.13.3" evidence="2"/>
<gene>
    <name evidence="8" type="ORF">Mal15_47570</name>
</gene>
<dbReference type="Pfam" id="PF00072">
    <property type="entry name" value="Response_reg"/>
    <property type="match status" value="1"/>
</dbReference>
<dbReference type="PANTHER" id="PTHR43065:SF42">
    <property type="entry name" value="TWO-COMPONENT SENSOR PPRA"/>
    <property type="match status" value="1"/>
</dbReference>
<dbReference type="PRINTS" id="PR00344">
    <property type="entry name" value="BCTRLSENSOR"/>
</dbReference>
<dbReference type="Pfam" id="PF00512">
    <property type="entry name" value="HisKA"/>
    <property type="match status" value="1"/>
</dbReference>
<evidence type="ECO:0000313" key="8">
    <source>
        <dbReference type="EMBL" id="QEG00686.1"/>
    </source>
</evidence>
<dbReference type="GO" id="GO:0000155">
    <property type="term" value="F:phosphorelay sensor kinase activity"/>
    <property type="evidence" value="ECO:0007669"/>
    <property type="project" value="InterPro"/>
</dbReference>
<evidence type="ECO:0000256" key="2">
    <source>
        <dbReference type="ARBA" id="ARBA00012438"/>
    </source>
</evidence>
<dbReference type="InterPro" id="IPR006311">
    <property type="entry name" value="TAT_signal"/>
</dbReference>
<dbReference type="SUPFAM" id="SSF52172">
    <property type="entry name" value="CheY-like"/>
    <property type="match status" value="1"/>
</dbReference>
<keyword evidence="5" id="KW-0472">Membrane</keyword>
<dbReference type="InterPro" id="IPR003661">
    <property type="entry name" value="HisK_dim/P_dom"/>
</dbReference>
<evidence type="ECO:0000256" key="4">
    <source>
        <dbReference type="PROSITE-ProRule" id="PRU00169"/>
    </source>
</evidence>
<dbReference type="AlphaFoldDB" id="A0A5B9MMF1"/>
<evidence type="ECO:0000256" key="1">
    <source>
        <dbReference type="ARBA" id="ARBA00000085"/>
    </source>
</evidence>
<proteinExistence type="predicted"/>
<organism evidence="8 9">
    <name type="scientific">Stieleria maiorica</name>
    <dbReference type="NCBI Taxonomy" id="2795974"/>
    <lineage>
        <taxon>Bacteria</taxon>
        <taxon>Pseudomonadati</taxon>
        <taxon>Planctomycetota</taxon>
        <taxon>Planctomycetia</taxon>
        <taxon>Pirellulales</taxon>
        <taxon>Pirellulaceae</taxon>
        <taxon>Stieleria</taxon>
    </lineage>
</organism>
<dbReference type="Pfam" id="PF02518">
    <property type="entry name" value="HATPase_c"/>
    <property type="match status" value="1"/>
</dbReference>
<dbReference type="SUPFAM" id="SSF55874">
    <property type="entry name" value="ATPase domain of HSP90 chaperone/DNA topoisomerase II/histidine kinase"/>
    <property type="match status" value="1"/>
</dbReference>
<feature type="modified residue" description="4-aspartylphosphate" evidence="4">
    <location>
        <position position="847"/>
    </location>
</feature>
<dbReference type="Proteomes" id="UP000321353">
    <property type="component" value="Chromosome"/>
</dbReference>
<feature type="domain" description="Response regulatory" evidence="7">
    <location>
        <begin position="797"/>
        <end position="913"/>
    </location>
</feature>
<dbReference type="Gene3D" id="3.40.50.2300">
    <property type="match status" value="1"/>
</dbReference>
<protein>
    <recommendedName>
        <fullName evidence="2">histidine kinase</fullName>
        <ecNumber evidence="2">2.7.13.3</ecNumber>
    </recommendedName>
</protein>
<comment type="catalytic activity">
    <reaction evidence="1">
        <text>ATP + protein L-histidine = ADP + protein N-phospho-L-histidine.</text>
        <dbReference type="EC" id="2.7.13.3"/>
    </reaction>
</comment>
<dbReference type="PROSITE" id="PS50109">
    <property type="entry name" value="HIS_KIN"/>
    <property type="match status" value="1"/>
</dbReference>
<dbReference type="InterPro" id="IPR001789">
    <property type="entry name" value="Sig_transdc_resp-reg_receiver"/>
</dbReference>
<dbReference type="SMART" id="SM00448">
    <property type="entry name" value="REC"/>
    <property type="match status" value="1"/>
</dbReference>
<dbReference type="InterPro" id="IPR036890">
    <property type="entry name" value="HATPase_C_sf"/>
</dbReference>
<keyword evidence="9" id="KW-1185">Reference proteome</keyword>
<keyword evidence="5" id="KW-0812">Transmembrane</keyword>
<dbReference type="SMART" id="SM00388">
    <property type="entry name" value="HisKA"/>
    <property type="match status" value="1"/>
</dbReference>
<name>A0A5B9MMF1_9BACT</name>
<evidence type="ECO:0000259" key="7">
    <source>
        <dbReference type="PROSITE" id="PS50110"/>
    </source>
</evidence>
<dbReference type="InterPro" id="IPR003594">
    <property type="entry name" value="HATPase_dom"/>
</dbReference>
<dbReference type="Gene3D" id="1.10.287.130">
    <property type="match status" value="1"/>
</dbReference>
<evidence type="ECO:0000256" key="5">
    <source>
        <dbReference type="SAM" id="Phobius"/>
    </source>
</evidence>
<keyword evidence="3 4" id="KW-0597">Phosphoprotein</keyword>
<dbReference type="CDD" id="cd00156">
    <property type="entry name" value="REC"/>
    <property type="match status" value="1"/>
</dbReference>
<dbReference type="InterPro" id="IPR036097">
    <property type="entry name" value="HisK_dim/P_sf"/>
</dbReference>
<evidence type="ECO:0000256" key="3">
    <source>
        <dbReference type="ARBA" id="ARBA00022553"/>
    </source>
</evidence>
<accession>A0A5B9MMF1</accession>
<dbReference type="InterPro" id="IPR011006">
    <property type="entry name" value="CheY-like_superfamily"/>
</dbReference>
<evidence type="ECO:0000259" key="6">
    <source>
        <dbReference type="PROSITE" id="PS50109"/>
    </source>
</evidence>
<keyword evidence="5" id="KW-1133">Transmembrane helix</keyword>
<dbReference type="PANTHER" id="PTHR43065">
    <property type="entry name" value="SENSOR HISTIDINE KINASE"/>
    <property type="match status" value="1"/>
</dbReference>
<dbReference type="InterPro" id="IPR004358">
    <property type="entry name" value="Sig_transdc_His_kin-like_C"/>
</dbReference>
<dbReference type="PROSITE" id="PS50110">
    <property type="entry name" value="RESPONSE_REGULATORY"/>
    <property type="match status" value="1"/>
</dbReference>
<dbReference type="Gene3D" id="3.30.565.10">
    <property type="entry name" value="Histidine kinase-like ATPase, C-terminal domain"/>
    <property type="match status" value="1"/>
</dbReference>
<dbReference type="KEGG" id="smam:Mal15_47570"/>
<dbReference type="RefSeq" id="WP_147869882.1">
    <property type="nucleotide sequence ID" value="NZ_CP036264.1"/>
</dbReference>
<evidence type="ECO:0000313" key="9">
    <source>
        <dbReference type="Proteomes" id="UP000321353"/>
    </source>
</evidence>
<feature type="domain" description="Histidine kinase" evidence="6">
    <location>
        <begin position="521"/>
        <end position="737"/>
    </location>
</feature>
<feature type="transmembrane region" description="Helical" evidence="5">
    <location>
        <begin position="466"/>
        <end position="490"/>
    </location>
</feature>
<dbReference type="EMBL" id="CP036264">
    <property type="protein sequence ID" value="QEG00686.1"/>
    <property type="molecule type" value="Genomic_DNA"/>
</dbReference>
<dbReference type="InterPro" id="IPR005467">
    <property type="entry name" value="His_kinase_dom"/>
</dbReference>
<sequence>MSFAPTDRRSFLHALALACALLPLGVGRARLPAVEPAADSGAGGRQAAAADEPIGSIADLARHYGRTDVESLPVDFRARVNYWDARDRAVFVQDKHGAIYLSIAFEDFERHPRLAPGTDVRVIGKLILDRYFVQAETIEITDVAKPVMPKTTRIEDLSLGDRWAQRVTTSGTLQEVARFSDLWVALCSSGDTTFVIHRFEADETIDWQEWIGRSVEIEGTLICEVDFNGQPFRYVVRMNEFDPPLRAAPRSDDVANETDEVMIRNAEFRTIEQLRAANTLAGSLYRTDGQITSVIEHEGYLIESDGPGIFVHTELADETSLGHVVELTVRREPPHQFHAVTLQSKAFRSVPTSPMDRAESVQVALCPYRATMEADLISTRSQGKRRIIMLRDGDTSFAAILEADNDSWKDASLENARRVAVTGMVLAAPPELAEPEQGFHPVFVVELANVNDLRVVSRWWQLSPSLAFFVLTMIAVICLAGMLCFATMWLRLQRTVRTNRRLESDLLESRKMDALGRLAGGVAHDFNNLLAAIASNLELIDRGDSLTGEHQHLQCLASARRCTAQATKLVRSLLGFSRQTKLDLQVGDLNEVVNDAVLLAKTSLSPDVVVTLRLSPDLPLCRIDHAQLEQVLLNLLFNAHDALGRQAGTIVLQTDSIVDDDGNPMARIRVRDNGHGMNHETSVRVFEPFFTTKKVGEGTGLGLALSYGVVNQHGGTIQCHSQLGVGSVFTLLLPGVSIGPDESIPGHAAIDIATMRRTTISPSNSVESQTDSATGKWRRVDRGGDAIETPANGAPLNVLLVDDDDEVRRVTKLSLEAIGHQVTDVAGGHEAMARVEQGESFDAVILDLMMPGISGAETFDRLKSHQPDLPIIVCSGLLIEIENLKQVSGRKPDACLSKPFQLADLQDRLRKVCPPQRVNSQRVNSQRQHTA</sequence>
<reference evidence="8 9" key="1">
    <citation type="submission" date="2019-02" db="EMBL/GenBank/DDBJ databases">
        <title>Planctomycetal bacteria perform biofilm scaping via a novel small molecule.</title>
        <authorList>
            <person name="Jeske O."/>
            <person name="Boedeker C."/>
            <person name="Wiegand S."/>
            <person name="Breitling P."/>
            <person name="Kallscheuer N."/>
            <person name="Jogler M."/>
            <person name="Rohde M."/>
            <person name="Petersen J."/>
            <person name="Medema M.H."/>
            <person name="Surup F."/>
            <person name="Jogler C."/>
        </authorList>
    </citation>
    <scope>NUCLEOTIDE SEQUENCE [LARGE SCALE GENOMIC DNA]</scope>
    <source>
        <strain evidence="8 9">Mal15</strain>
    </source>
</reference>